<keyword evidence="3" id="KW-0560">Oxidoreductase</keyword>
<feature type="compositionally biased region" description="Low complexity" evidence="6">
    <location>
        <begin position="162"/>
        <end position="183"/>
    </location>
</feature>
<reference evidence="8" key="2">
    <citation type="submission" date="2020-09" db="EMBL/GenBank/DDBJ databases">
        <authorList>
            <person name="Sun Q."/>
            <person name="Zhou Y."/>
        </authorList>
    </citation>
    <scope>NUCLEOTIDE SEQUENCE</scope>
    <source>
        <strain evidence="8">CGMCC 4.7403</strain>
    </source>
</reference>
<dbReference type="EMBL" id="BNAT01000014">
    <property type="protein sequence ID" value="GHE28326.1"/>
    <property type="molecule type" value="Genomic_DNA"/>
</dbReference>
<evidence type="ECO:0000313" key="8">
    <source>
        <dbReference type="EMBL" id="GHE28326.1"/>
    </source>
</evidence>
<dbReference type="Pfam" id="PF00111">
    <property type="entry name" value="Fer2"/>
    <property type="match status" value="1"/>
</dbReference>
<dbReference type="InterPro" id="IPR036010">
    <property type="entry name" value="2Fe-2S_ferredoxin-like_sf"/>
</dbReference>
<dbReference type="InterPro" id="IPR001041">
    <property type="entry name" value="2Fe-2S_ferredoxin-type"/>
</dbReference>
<keyword evidence="1" id="KW-0001">2Fe-2S</keyword>
<reference evidence="8" key="1">
    <citation type="journal article" date="2014" name="Int. J. Syst. Evol. Microbiol.">
        <title>Complete genome sequence of Corynebacterium casei LMG S-19264T (=DSM 44701T), isolated from a smear-ripened cheese.</title>
        <authorList>
            <consortium name="US DOE Joint Genome Institute (JGI-PGF)"/>
            <person name="Walter F."/>
            <person name="Albersmeier A."/>
            <person name="Kalinowski J."/>
            <person name="Ruckert C."/>
        </authorList>
    </citation>
    <scope>NUCLEOTIDE SEQUENCE</scope>
    <source>
        <strain evidence="8">CGMCC 4.7403</strain>
    </source>
</reference>
<dbReference type="PANTHER" id="PTHR44379:SF8">
    <property type="entry name" value="XANTHINE DEHYDROGENASE IRON-SULFUR-BINDING SUBUNIT XDHC-RELATED"/>
    <property type="match status" value="1"/>
</dbReference>
<accession>A0A918YX64</accession>
<feature type="region of interest" description="Disordered" evidence="6">
    <location>
        <begin position="461"/>
        <end position="589"/>
    </location>
</feature>
<keyword evidence="9" id="KW-1185">Reference proteome</keyword>
<dbReference type="InterPro" id="IPR051452">
    <property type="entry name" value="Diverse_Oxidoreductases"/>
</dbReference>
<dbReference type="Pfam" id="PF01799">
    <property type="entry name" value="Fer2_2"/>
    <property type="match status" value="1"/>
</dbReference>
<proteinExistence type="predicted"/>
<feature type="region of interest" description="Disordered" evidence="6">
    <location>
        <begin position="57"/>
        <end position="305"/>
    </location>
</feature>
<feature type="compositionally biased region" description="Polar residues" evidence="6">
    <location>
        <begin position="95"/>
        <end position="115"/>
    </location>
</feature>
<evidence type="ECO:0000259" key="7">
    <source>
        <dbReference type="PROSITE" id="PS51085"/>
    </source>
</evidence>
<evidence type="ECO:0000256" key="3">
    <source>
        <dbReference type="ARBA" id="ARBA00023002"/>
    </source>
</evidence>
<keyword evidence="2" id="KW-0479">Metal-binding</keyword>
<dbReference type="PANTHER" id="PTHR44379">
    <property type="entry name" value="OXIDOREDUCTASE WITH IRON-SULFUR SUBUNIT"/>
    <property type="match status" value="1"/>
</dbReference>
<dbReference type="InterPro" id="IPR012675">
    <property type="entry name" value="Beta-grasp_dom_sf"/>
</dbReference>
<dbReference type="PROSITE" id="PS51085">
    <property type="entry name" value="2FE2S_FER_2"/>
    <property type="match status" value="1"/>
</dbReference>
<dbReference type="RefSeq" id="WP_189784145.1">
    <property type="nucleotide sequence ID" value="NZ_BNAT01000014.1"/>
</dbReference>
<evidence type="ECO:0000256" key="4">
    <source>
        <dbReference type="ARBA" id="ARBA00023004"/>
    </source>
</evidence>
<comment type="caution">
    <text evidence="8">The sequence shown here is derived from an EMBL/GenBank/DDBJ whole genome shotgun (WGS) entry which is preliminary data.</text>
</comment>
<dbReference type="InterPro" id="IPR036884">
    <property type="entry name" value="2Fe-2S-bd_dom_sf"/>
</dbReference>
<dbReference type="GO" id="GO:0016491">
    <property type="term" value="F:oxidoreductase activity"/>
    <property type="evidence" value="ECO:0007669"/>
    <property type="project" value="UniProtKB-KW"/>
</dbReference>
<gene>
    <name evidence="8" type="ORF">GCM10017771_43640</name>
</gene>
<evidence type="ECO:0000313" key="9">
    <source>
        <dbReference type="Proteomes" id="UP000603227"/>
    </source>
</evidence>
<dbReference type="InterPro" id="IPR002888">
    <property type="entry name" value="2Fe-2S-bd"/>
</dbReference>
<dbReference type="InterPro" id="IPR006058">
    <property type="entry name" value="2Fe2S_fd_BS"/>
</dbReference>
<sequence length="589" mass="60316">MTDDQHGEGTPQQGGQSGWERLPQGDYDDGATTFVQLPEGGIDALLAADSPLAAPGHGYVPPPIEANPAAGTDQSGTGHWAMPAEGTQWHDPNAGQPQPATQDGFTYNPGATGQWTFEEPAQQESAAPGHDVTGEWSIPVAGGDLPDESGEFSASALVEQWGGTPPATLPGGAPAPWATTTPAPTTPPTPVPTEAIGTAWTAPPPAERSTEEVAEASEEPSDESYAEPDPETAGEAPEALQEPSEPVRERGPETPEPEETGEPGEDAAEEPGTAAEAPEPGTGAEAETATADEPAPPPHDDHPLASYVLRVNGTDRPVTEAWIGESLLYVLRERLGLAGAKDGCSQGECGACNVQVDGRLVASCLVPAVTAASSEVRTVEGLAADGQPSDVQRALAKCGAVQCGFCVPGMAMTVHDLLEGNPAPTDLETRQALCGNLCRCSGYRGVLAAVREVVAEREAHAAAENETDADTDEARIPHQAGPGAGGVNPAAYDARTAYDTQAAPPGAQDPSALGPDQSYGGQGMSFNGQDDTYGGQGQPFAGQDETYGGQGQSFAGHDNSYDGQDHSYGGQGDSYGGQDRSFGQDGGQA</sequence>
<keyword evidence="5" id="KW-0411">Iron-sulfur</keyword>
<feature type="compositionally biased region" description="Acidic residues" evidence="6">
    <location>
        <begin position="255"/>
        <end position="269"/>
    </location>
</feature>
<feature type="compositionally biased region" description="Low complexity" evidence="6">
    <location>
        <begin position="270"/>
        <end position="293"/>
    </location>
</feature>
<feature type="domain" description="2Fe-2S ferredoxin-type" evidence="7">
    <location>
        <begin position="305"/>
        <end position="382"/>
    </location>
</feature>
<name>A0A918YX64_9ACTN</name>
<evidence type="ECO:0000256" key="2">
    <source>
        <dbReference type="ARBA" id="ARBA00022723"/>
    </source>
</evidence>
<evidence type="ECO:0000256" key="1">
    <source>
        <dbReference type="ARBA" id="ARBA00022714"/>
    </source>
</evidence>
<dbReference type="Proteomes" id="UP000603227">
    <property type="component" value="Unassembled WGS sequence"/>
</dbReference>
<dbReference type="AlphaFoldDB" id="A0A918YX64"/>
<dbReference type="SUPFAM" id="SSF47741">
    <property type="entry name" value="CO dehydrogenase ISP C-domain like"/>
    <property type="match status" value="1"/>
</dbReference>
<feature type="compositionally biased region" description="Acidic residues" evidence="6">
    <location>
        <begin position="212"/>
        <end position="232"/>
    </location>
</feature>
<dbReference type="SUPFAM" id="SSF54292">
    <property type="entry name" value="2Fe-2S ferredoxin-like"/>
    <property type="match status" value="1"/>
</dbReference>
<evidence type="ECO:0000256" key="6">
    <source>
        <dbReference type="SAM" id="MobiDB-lite"/>
    </source>
</evidence>
<evidence type="ECO:0000256" key="5">
    <source>
        <dbReference type="ARBA" id="ARBA00023014"/>
    </source>
</evidence>
<dbReference type="Gene3D" id="1.10.150.120">
    <property type="entry name" value="[2Fe-2S]-binding domain"/>
    <property type="match status" value="1"/>
</dbReference>
<dbReference type="GO" id="GO:0051537">
    <property type="term" value="F:2 iron, 2 sulfur cluster binding"/>
    <property type="evidence" value="ECO:0007669"/>
    <property type="project" value="UniProtKB-KW"/>
</dbReference>
<feature type="region of interest" description="Disordered" evidence="6">
    <location>
        <begin position="1"/>
        <end position="35"/>
    </location>
</feature>
<organism evidence="8 9">
    <name type="scientific">Streptomyces capitiformicae</name>
    <dbReference type="NCBI Taxonomy" id="2014920"/>
    <lineage>
        <taxon>Bacteria</taxon>
        <taxon>Bacillati</taxon>
        <taxon>Actinomycetota</taxon>
        <taxon>Actinomycetes</taxon>
        <taxon>Kitasatosporales</taxon>
        <taxon>Streptomycetaceae</taxon>
        <taxon>Streptomyces</taxon>
    </lineage>
</organism>
<keyword evidence="4" id="KW-0408">Iron</keyword>
<dbReference type="Gene3D" id="3.10.20.30">
    <property type="match status" value="1"/>
</dbReference>
<protein>
    <recommendedName>
        <fullName evidence="7">2Fe-2S ferredoxin-type domain-containing protein</fullName>
    </recommendedName>
</protein>
<dbReference type="GO" id="GO:0046872">
    <property type="term" value="F:metal ion binding"/>
    <property type="evidence" value="ECO:0007669"/>
    <property type="project" value="UniProtKB-KW"/>
</dbReference>
<dbReference type="PROSITE" id="PS00197">
    <property type="entry name" value="2FE2S_FER_1"/>
    <property type="match status" value="1"/>
</dbReference>